<dbReference type="AlphaFoldDB" id="V5GNJ7"/>
<organism evidence="1">
    <name type="scientific">Anoplophora glabripennis</name>
    <name type="common">Asian longhorn beetle</name>
    <name type="synonym">Anoplophora nobilis</name>
    <dbReference type="NCBI Taxonomy" id="217634"/>
    <lineage>
        <taxon>Eukaryota</taxon>
        <taxon>Metazoa</taxon>
        <taxon>Ecdysozoa</taxon>
        <taxon>Arthropoda</taxon>
        <taxon>Hexapoda</taxon>
        <taxon>Insecta</taxon>
        <taxon>Pterygota</taxon>
        <taxon>Neoptera</taxon>
        <taxon>Endopterygota</taxon>
        <taxon>Coleoptera</taxon>
        <taxon>Polyphaga</taxon>
        <taxon>Cucujiformia</taxon>
        <taxon>Chrysomeloidea</taxon>
        <taxon>Cerambycidae</taxon>
        <taxon>Lamiinae</taxon>
        <taxon>Lamiini</taxon>
        <taxon>Anoplophora</taxon>
    </lineage>
</organism>
<protein>
    <submittedName>
        <fullName evidence="1">Uncharacterized protein</fullName>
    </submittedName>
</protein>
<reference evidence="1" key="1">
    <citation type="submission" date="2013-07" db="EMBL/GenBank/DDBJ databases">
        <title>Midgut Transcriptome Profiling of Anoplphora glabripennis, a Lignocellulose Degrading, Wood-Boring Cerambycid.</title>
        <authorList>
            <person name="Scully E.D."/>
            <person name="Hoover K."/>
            <person name="Carlson J.E."/>
            <person name="Tien M."/>
            <person name="Geib S.M."/>
        </authorList>
    </citation>
    <scope>NUCLEOTIDE SEQUENCE</scope>
</reference>
<proteinExistence type="predicted"/>
<feature type="non-terminal residue" evidence="1">
    <location>
        <position position="1"/>
    </location>
</feature>
<sequence>ILPSKKFTIPKIFDKNLNPNTSKSKHFIIPKLTTTKCELNLNKPSLHVVDSKENSSDEFSSLSELVSNHLTKTYETEFLKNKQCHIENLNKNVSKMAKLKLCDAKSMSSIEHKSPVTNSWHIDLSVALKSTNSIPIVPNRDQNDHFEKFDIPFVDCDRQKFLSKNKTLLPCSFDISNILKISLRYQKCPSSFGKVLCLNYTGRPKRDIKRLHDHVYLSKIKRFDFNNPSPDDIISSHVRR</sequence>
<accession>V5GNJ7</accession>
<evidence type="ECO:0000313" key="1">
    <source>
        <dbReference type="EMBL" id="JAB61903.1"/>
    </source>
</evidence>
<dbReference type="EMBL" id="GALX01006563">
    <property type="protein sequence ID" value="JAB61903.1"/>
    <property type="molecule type" value="Transcribed_RNA"/>
</dbReference>
<name>V5GNJ7_ANOGL</name>